<organism evidence="2 3">
    <name type="scientific">Candidatus Portnoybacteria bacterium CG_4_10_14_0_2_um_filter_43_36</name>
    <dbReference type="NCBI Taxonomy" id="1974798"/>
    <lineage>
        <taxon>Bacteria</taxon>
        <taxon>Candidatus Portnoyibacteriota</taxon>
    </lineage>
</organism>
<feature type="transmembrane region" description="Helical" evidence="1">
    <location>
        <begin position="137"/>
        <end position="157"/>
    </location>
</feature>
<feature type="transmembrane region" description="Helical" evidence="1">
    <location>
        <begin position="203"/>
        <end position="219"/>
    </location>
</feature>
<feature type="transmembrane region" description="Helical" evidence="1">
    <location>
        <begin position="257"/>
        <end position="279"/>
    </location>
</feature>
<comment type="caution">
    <text evidence="2">The sequence shown here is derived from an EMBL/GenBank/DDBJ whole genome shotgun (WGS) entry which is preliminary data.</text>
</comment>
<sequence length="413" mass="47754">MTFNIFDILFLPAVFFIGLITSYEDVKYGKVRNKWIKLALFWGLAVIIFFYLWYLIAAPVSRFFYFQVLGHPADSSPAIFTVLPIYLSKIVLNAAVSLVVAFLMWRAGAWAAGDAKLFFVYALLLPLKYYWKSYLPIFPSFVLLINIFIPVFAYLLLRSVFYNAKYFYQTLKQKKIKTLRQGDKGAKEQKENEGRWKKIREKLVMVIAFVGIFLALKLFQEPIKNQTSIDIASFQAFIFAAIIVFSGSLGKVFKKTIAFWLVSGILISVLSYGFATSPIATWQTFYQSVLMMALFMVIYGIFRKMIDFHTLKTATEEIESKDLKAKMNLDENIISEIKNDEKFFNENIGSIYPEGLDERQAEAVRKWLLDKKKTKIKIYQPFPFVLWMFIGVIITMILKSSLFHLFIKVGTGD</sequence>
<evidence type="ECO:0000313" key="2">
    <source>
        <dbReference type="EMBL" id="PIZ69526.1"/>
    </source>
</evidence>
<keyword evidence="1" id="KW-1133">Transmembrane helix</keyword>
<dbReference type="Gene3D" id="1.20.120.1220">
    <property type="match status" value="1"/>
</dbReference>
<feature type="transmembrane region" description="Helical" evidence="1">
    <location>
        <begin position="285"/>
        <end position="302"/>
    </location>
</feature>
<reference evidence="3" key="1">
    <citation type="submission" date="2017-09" db="EMBL/GenBank/DDBJ databases">
        <title>Depth-based differentiation of microbial function through sediment-hosted aquifers and enrichment of novel symbionts in the deep terrestrial subsurface.</title>
        <authorList>
            <person name="Probst A.J."/>
            <person name="Ladd B."/>
            <person name="Jarett J.K."/>
            <person name="Geller-Mcgrath D.E."/>
            <person name="Sieber C.M.K."/>
            <person name="Emerson J.B."/>
            <person name="Anantharaman K."/>
            <person name="Thomas B.C."/>
            <person name="Malmstrom R."/>
            <person name="Stieglmeier M."/>
            <person name="Klingl A."/>
            <person name="Woyke T."/>
            <person name="Ryan C.M."/>
            <person name="Banfield J.F."/>
        </authorList>
    </citation>
    <scope>NUCLEOTIDE SEQUENCE [LARGE SCALE GENOMIC DNA]</scope>
</reference>
<name>A0A2M7UE43_9BACT</name>
<dbReference type="EMBL" id="PFOH01000033">
    <property type="protein sequence ID" value="PIZ69526.1"/>
    <property type="molecule type" value="Genomic_DNA"/>
</dbReference>
<dbReference type="Proteomes" id="UP000231688">
    <property type="component" value="Unassembled WGS sequence"/>
</dbReference>
<feature type="transmembrane region" description="Helical" evidence="1">
    <location>
        <begin position="35"/>
        <end position="58"/>
    </location>
</feature>
<keyword evidence="1" id="KW-0812">Transmembrane</keyword>
<feature type="transmembrane region" description="Helical" evidence="1">
    <location>
        <begin position="231"/>
        <end position="250"/>
    </location>
</feature>
<proteinExistence type="predicted"/>
<protein>
    <recommendedName>
        <fullName evidence="4">Prepilin type IV endopeptidase peptidase domain-containing protein</fullName>
    </recommendedName>
</protein>
<evidence type="ECO:0008006" key="4">
    <source>
        <dbReference type="Google" id="ProtNLM"/>
    </source>
</evidence>
<feature type="transmembrane region" description="Helical" evidence="1">
    <location>
        <begin position="78"/>
        <end position="103"/>
    </location>
</feature>
<evidence type="ECO:0000256" key="1">
    <source>
        <dbReference type="SAM" id="Phobius"/>
    </source>
</evidence>
<evidence type="ECO:0000313" key="3">
    <source>
        <dbReference type="Proteomes" id="UP000231688"/>
    </source>
</evidence>
<dbReference type="AlphaFoldDB" id="A0A2M7UE43"/>
<gene>
    <name evidence="2" type="ORF">COY10_01325</name>
</gene>
<feature type="transmembrane region" description="Helical" evidence="1">
    <location>
        <begin position="382"/>
        <end position="407"/>
    </location>
</feature>
<accession>A0A2M7UE43</accession>
<keyword evidence="1" id="KW-0472">Membrane</keyword>
<feature type="transmembrane region" description="Helical" evidence="1">
    <location>
        <begin position="6"/>
        <end position="23"/>
    </location>
</feature>